<dbReference type="Proteomes" id="UP000799754">
    <property type="component" value="Unassembled WGS sequence"/>
</dbReference>
<proteinExistence type="predicted"/>
<dbReference type="EMBL" id="MU006703">
    <property type="protein sequence ID" value="KAF2632351.1"/>
    <property type="molecule type" value="Genomic_DNA"/>
</dbReference>
<comment type="caution">
    <text evidence="1">The sequence shown here is derived from an EMBL/GenBank/DDBJ whole genome shotgun (WGS) entry which is preliminary data.</text>
</comment>
<reference evidence="1" key="1">
    <citation type="journal article" date="2020" name="Stud. Mycol.">
        <title>101 Dothideomycetes genomes: a test case for predicting lifestyles and emergence of pathogens.</title>
        <authorList>
            <person name="Haridas S."/>
            <person name="Albert R."/>
            <person name="Binder M."/>
            <person name="Bloem J."/>
            <person name="Labutti K."/>
            <person name="Salamov A."/>
            <person name="Andreopoulos B."/>
            <person name="Baker S."/>
            <person name="Barry K."/>
            <person name="Bills G."/>
            <person name="Bluhm B."/>
            <person name="Cannon C."/>
            <person name="Castanera R."/>
            <person name="Culley D."/>
            <person name="Daum C."/>
            <person name="Ezra D."/>
            <person name="Gonzalez J."/>
            <person name="Henrissat B."/>
            <person name="Kuo A."/>
            <person name="Liang C."/>
            <person name="Lipzen A."/>
            <person name="Lutzoni F."/>
            <person name="Magnuson J."/>
            <person name="Mondo S."/>
            <person name="Nolan M."/>
            <person name="Ohm R."/>
            <person name="Pangilinan J."/>
            <person name="Park H.-J."/>
            <person name="Ramirez L."/>
            <person name="Alfaro M."/>
            <person name="Sun H."/>
            <person name="Tritt A."/>
            <person name="Yoshinaga Y."/>
            <person name="Zwiers L.-H."/>
            <person name="Turgeon B."/>
            <person name="Goodwin S."/>
            <person name="Spatafora J."/>
            <person name="Crous P."/>
            <person name="Grigoriev I."/>
        </authorList>
    </citation>
    <scope>NUCLEOTIDE SEQUENCE</scope>
    <source>
        <strain evidence="1">CBS 525.71</strain>
    </source>
</reference>
<keyword evidence="2" id="KW-1185">Reference proteome</keyword>
<organism evidence="1 2">
    <name type="scientific">Macroventuria anomochaeta</name>
    <dbReference type="NCBI Taxonomy" id="301207"/>
    <lineage>
        <taxon>Eukaryota</taxon>
        <taxon>Fungi</taxon>
        <taxon>Dikarya</taxon>
        <taxon>Ascomycota</taxon>
        <taxon>Pezizomycotina</taxon>
        <taxon>Dothideomycetes</taxon>
        <taxon>Pleosporomycetidae</taxon>
        <taxon>Pleosporales</taxon>
        <taxon>Pleosporineae</taxon>
        <taxon>Didymellaceae</taxon>
        <taxon>Macroventuria</taxon>
    </lineage>
</organism>
<evidence type="ECO:0000313" key="1">
    <source>
        <dbReference type="EMBL" id="KAF2632351.1"/>
    </source>
</evidence>
<name>A0ACB6SDW3_9PLEO</name>
<evidence type="ECO:0000313" key="2">
    <source>
        <dbReference type="Proteomes" id="UP000799754"/>
    </source>
</evidence>
<protein>
    <submittedName>
        <fullName evidence="1">Ankyrin</fullName>
    </submittedName>
</protein>
<accession>A0ACB6SDW3</accession>
<sequence length="329" mass="35940">MGCLDVVELLLEKGAKSIANKDGSTPLNIAASYGQLKVVELLLNKGADLSLANNNGRTPLSSASFHGHVEVAKLLLEKGAYNASSGLEPHYGTIANMLALKGYTDLLRFIVEHSNASMNEADNHNRNPLQFAASGGHIDSFQYLVSKGLQFTTLDAKGDNLISLAASGGSLDILTVVLEQKLDAVARPEHWNPLHWACRAGKVKVVELLIAQGWKSDIVTVAGLQGEWTPLAVAIFHGNNDMLDGLSESSRAALGAQNEKPYLTGKRHGGCSCNGCYHEIYGPRFQCMVCKFQDYCFMCKPFLQHLHKGHKWKLFESWDPSKTYGEQRL</sequence>
<gene>
    <name evidence="1" type="ORF">BU25DRAFT_406901</name>
</gene>